<protein>
    <recommendedName>
        <fullName evidence="4">Lipoprotein</fullName>
    </recommendedName>
</protein>
<feature type="signal peptide" evidence="1">
    <location>
        <begin position="1"/>
        <end position="23"/>
    </location>
</feature>
<proteinExistence type="predicted"/>
<reference evidence="2" key="1">
    <citation type="submission" date="2023-04" db="EMBL/GenBank/DDBJ databases">
        <title>Complete genome sequence of Temperatibacter marinus.</title>
        <authorList>
            <person name="Rong J.-C."/>
            <person name="Yi M.-L."/>
            <person name="Zhao Q."/>
        </authorList>
    </citation>
    <scope>NUCLEOTIDE SEQUENCE</scope>
    <source>
        <strain evidence="2">NBRC 110045</strain>
    </source>
</reference>
<evidence type="ECO:0000256" key="1">
    <source>
        <dbReference type="SAM" id="SignalP"/>
    </source>
</evidence>
<sequence length="258" mass="27669">MKQVKSIIALCSLLYLSACQVGGAGPSIRSEKIASPLKSALCAKDPAAALSHLNQASDTPVNNLFAAVALTQGGKHLTARQIFADLARSNDQSGINLSCLSLAGTVSSVAADQLVMLQQILVQHDVKLVAEKPLHSGLDPVKPTQKKAAKQTLDRDQQAAALLRLNTQITTPASATMAGTWFSHFASYFSEDKATAAVAIFEERYKPLKGVIGIWTVQSNRGIVWRVGVPADEWSDTDRLCVTIRAVGDYCKVIDRLQ</sequence>
<dbReference type="EMBL" id="CP123872">
    <property type="protein sequence ID" value="WND03915.1"/>
    <property type="molecule type" value="Genomic_DNA"/>
</dbReference>
<organism evidence="2 3">
    <name type="scientific">Temperatibacter marinus</name>
    <dbReference type="NCBI Taxonomy" id="1456591"/>
    <lineage>
        <taxon>Bacteria</taxon>
        <taxon>Pseudomonadati</taxon>
        <taxon>Pseudomonadota</taxon>
        <taxon>Alphaproteobacteria</taxon>
        <taxon>Kordiimonadales</taxon>
        <taxon>Temperatibacteraceae</taxon>
        <taxon>Temperatibacter</taxon>
    </lineage>
</organism>
<keyword evidence="1" id="KW-0732">Signal</keyword>
<dbReference type="Proteomes" id="UP001268683">
    <property type="component" value="Chromosome"/>
</dbReference>
<gene>
    <name evidence="2" type="ORF">QGN29_05955</name>
</gene>
<accession>A0AA52EFS3</accession>
<name>A0AA52EFS3_9PROT</name>
<keyword evidence="3" id="KW-1185">Reference proteome</keyword>
<evidence type="ECO:0000313" key="2">
    <source>
        <dbReference type="EMBL" id="WND03915.1"/>
    </source>
</evidence>
<evidence type="ECO:0000313" key="3">
    <source>
        <dbReference type="Proteomes" id="UP001268683"/>
    </source>
</evidence>
<dbReference type="AlphaFoldDB" id="A0AA52EFS3"/>
<evidence type="ECO:0008006" key="4">
    <source>
        <dbReference type="Google" id="ProtNLM"/>
    </source>
</evidence>
<feature type="chain" id="PRO_5041405482" description="Lipoprotein" evidence="1">
    <location>
        <begin position="24"/>
        <end position="258"/>
    </location>
</feature>
<dbReference type="RefSeq" id="WP_310799780.1">
    <property type="nucleotide sequence ID" value="NZ_CP123872.1"/>
</dbReference>
<dbReference type="KEGG" id="tmk:QGN29_05955"/>